<proteinExistence type="predicted"/>
<evidence type="ECO:0000259" key="1">
    <source>
        <dbReference type="Pfam" id="PF00646"/>
    </source>
</evidence>
<dbReference type="Proteomes" id="UP000008281">
    <property type="component" value="Unassembled WGS sequence"/>
</dbReference>
<dbReference type="GeneID" id="9827285"/>
<dbReference type="CTD" id="9827285"/>
<evidence type="ECO:0000313" key="3">
    <source>
        <dbReference type="EMBL" id="EFO89187.1"/>
    </source>
</evidence>
<keyword evidence="4" id="KW-1185">Reference proteome</keyword>
<dbReference type="InterPro" id="IPR012885">
    <property type="entry name" value="F-box_Sdz-33"/>
</dbReference>
<dbReference type="OrthoDB" id="5909479at2759"/>
<dbReference type="HOGENOM" id="CLU_028840_5_1_1"/>
<dbReference type="AlphaFoldDB" id="E3N7W3"/>
<name>E3N7W3_CAERE</name>
<organism evidence="4">
    <name type="scientific">Caenorhabditis remanei</name>
    <name type="common">Caenorhabditis vulgaris</name>
    <dbReference type="NCBI Taxonomy" id="31234"/>
    <lineage>
        <taxon>Eukaryota</taxon>
        <taxon>Metazoa</taxon>
        <taxon>Ecdysozoa</taxon>
        <taxon>Nematoda</taxon>
        <taxon>Chromadorea</taxon>
        <taxon>Rhabditida</taxon>
        <taxon>Rhabditina</taxon>
        <taxon>Rhabditomorpha</taxon>
        <taxon>Rhabditoidea</taxon>
        <taxon>Rhabditidae</taxon>
        <taxon>Peloderinae</taxon>
        <taxon>Caenorhabditis</taxon>
    </lineage>
</organism>
<sequence length="320" mass="37190">MAFPLLRLPLLPLLRVCRCMDLDEVFAFSLLSKRTYITAEFVGITRTVVVNAKENHFELCFKDAQDILIYFDLENNQALTDVKLQNMWSWNNLPISTSELLNKTFDVFHCKLIDQVHLMDTPQYNMSLIIATLPNIKKVSSFLDITNEINSRALKALLPKTSRVTLYPEAEYNNPEKLQETLIENLDYIEIIAFGRDFRLNLDDVLITNATEFYFYGVSLREQDLNRLLKLWITGKFNTRMEHLRFALQEGFNRDNILNGLNAIELPRTTTRTFEFPTSQTISSKTIYGGHDIRRGDGDLVTVDILRPGTLYVYDIYFWS</sequence>
<dbReference type="Pfam" id="PF07735">
    <property type="entry name" value="FBA_2"/>
    <property type="match status" value="1"/>
</dbReference>
<dbReference type="KEGG" id="crq:GCK72_022629"/>
<dbReference type="InterPro" id="IPR001810">
    <property type="entry name" value="F-box_dom"/>
</dbReference>
<gene>
    <name evidence="3" type="ORF">CRE_17020</name>
</gene>
<evidence type="ECO:0000313" key="4">
    <source>
        <dbReference type="Proteomes" id="UP000008281"/>
    </source>
</evidence>
<dbReference type="Pfam" id="PF00646">
    <property type="entry name" value="F-box"/>
    <property type="match status" value="1"/>
</dbReference>
<feature type="domain" description="F-box" evidence="1">
    <location>
        <begin position="5"/>
        <end position="37"/>
    </location>
</feature>
<dbReference type="RefSeq" id="XP_003095483.2">
    <property type="nucleotide sequence ID" value="XM_003095435.2"/>
</dbReference>
<feature type="domain" description="Sdz-33 F-box" evidence="2">
    <location>
        <begin position="178"/>
        <end position="246"/>
    </location>
</feature>
<reference evidence="3" key="1">
    <citation type="submission" date="2007-07" db="EMBL/GenBank/DDBJ databases">
        <title>PCAP assembly of the Caenorhabditis remanei genome.</title>
        <authorList>
            <consortium name="The Caenorhabditis remanei Sequencing Consortium"/>
            <person name="Wilson R.K."/>
        </authorList>
    </citation>
    <scope>NUCLEOTIDE SEQUENCE [LARGE SCALE GENOMIC DNA]</scope>
    <source>
        <strain evidence="3">PB4641</strain>
    </source>
</reference>
<protein>
    <submittedName>
        <fullName evidence="3">Uncharacterized protein</fullName>
    </submittedName>
</protein>
<dbReference type="EMBL" id="DS268552">
    <property type="protein sequence ID" value="EFO89187.1"/>
    <property type="molecule type" value="Genomic_DNA"/>
</dbReference>
<dbReference type="InterPro" id="IPR053222">
    <property type="entry name" value="Zygotic_Embryogenesis-Asso"/>
</dbReference>
<dbReference type="PANTHER" id="PTHR22899">
    <property type="entry name" value="CYCLIN-RELATED F-BOX FAMILY"/>
    <property type="match status" value="1"/>
</dbReference>
<evidence type="ECO:0000259" key="2">
    <source>
        <dbReference type="Pfam" id="PF07735"/>
    </source>
</evidence>
<accession>E3N7W3</accession>